<evidence type="ECO:0000313" key="4">
    <source>
        <dbReference type="EMBL" id="GHG47912.1"/>
    </source>
</evidence>
<accession>A0ABQ3KRM0</accession>
<dbReference type="Gene3D" id="3.40.50.2000">
    <property type="entry name" value="Glycogen Phosphorylase B"/>
    <property type="match status" value="2"/>
</dbReference>
<comment type="caution">
    <text evidence="4">The sequence shown here is derived from an EMBL/GenBank/DDBJ whole genome shotgun (WGS) entry which is preliminary data.</text>
</comment>
<evidence type="ECO:0000313" key="5">
    <source>
        <dbReference type="Proteomes" id="UP000649955"/>
    </source>
</evidence>
<dbReference type="NCBIfam" id="TIGR01426">
    <property type="entry name" value="MGT"/>
    <property type="match status" value="1"/>
</dbReference>
<dbReference type="EMBL" id="BNAW01000070">
    <property type="protein sequence ID" value="GHG47912.1"/>
    <property type="molecule type" value="Genomic_DNA"/>
</dbReference>
<dbReference type="Proteomes" id="UP000649955">
    <property type="component" value="Unassembled WGS sequence"/>
</dbReference>
<gene>
    <name evidence="4" type="ORF">GCM10017567_83260</name>
</gene>
<dbReference type="CDD" id="cd03784">
    <property type="entry name" value="GT1_Gtf-like"/>
    <property type="match status" value="1"/>
</dbReference>
<dbReference type="PANTHER" id="PTHR48050">
    <property type="entry name" value="STEROL 3-BETA-GLUCOSYLTRANSFERASE"/>
    <property type="match status" value="1"/>
</dbReference>
<dbReference type="RefSeq" id="WP_191316823.1">
    <property type="nucleotide sequence ID" value="NZ_BNAW01000070.1"/>
</dbReference>
<dbReference type="PANTHER" id="PTHR48050:SF13">
    <property type="entry name" value="STEROL 3-BETA-GLUCOSYLTRANSFERASE UGT80A2"/>
    <property type="match status" value="1"/>
</dbReference>
<dbReference type="InterPro" id="IPR006326">
    <property type="entry name" value="UDPGT_MGT-like"/>
</dbReference>
<dbReference type="Pfam" id="PF06722">
    <property type="entry name" value="EryCIII-like_C"/>
    <property type="match status" value="1"/>
</dbReference>
<evidence type="ECO:0000256" key="2">
    <source>
        <dbReference type="ARBA" id="ARBA00022679"/>
    </source>
</evidence>
<dbReference type="InterPro" id="IPR010610">
    <property type="entry name" value="EryCIII-like_C"/>
</dbReference>
<comment type="similarity">
    <text evidence="1">Belongs to the UDP-glycosyltransferase family.</text>
</comment>
<feature type="domain" description="Erythromycin biosynthesis protein CIII-like C-terminal" evidence="3">
    <location>
        <begin position="281"/>
        <end position="386"/>
    </location>
</feature>
<dbReference type="GO" id="GO:0016740">
    <property type="term" value="F:transferase activity"/>
    <property type="evidence" value="ECO:0007669"/>
    <property type="project" value="UniProtKB-KW"/>
</dbReference>
<sequence>MKDNDGRHLLVWPFPGYGHVNPVLPVVRELVRRGHRVTMPTTPRFAAETEAAGAEVLPYVSALAGRPLPEVFDADYLAREPLRAMLEAMATIPPVESFFTGREVPDLLLYDSSTYAAGRVLAAKWQRPAIQLYPTFAANEKFQLGPLVGAEFAPDLDASHPAFSEFFAWMGELLASHGLADLPMEEFHAPCESSNLVFLPEEFQLEHESFDERHAFVGPCVEDVPAGERSWQPPAGDDPLVVVSLGSEKNRDAGFFTRCAAAFEGLPWRVVLTLGGGLDPADLGPLPANATAYRWLPHTEVLPHATVLLSHAGMSSVMRAMHAGVRQVLVPGTPEEHFVARRAAELGAGRLLDPSEADAENLRDAVLAVASDESVGESVERLREATRNAGGATRAADVVEARLAAPAR</sequence>
<proteinExistence type="inferred from homology"/>
<keyword evidence="5" id="KW-1185">Reference proteome</keyword>
<dbReference type="InterPro" id="IPR002213">
    <property type="entry name" value="UDP_glucos_trans"/>
</dbReference>
<reference evidence="5" key="1">
    <citation type="journal article" date="2019" name="Int. J. Syst. Evol. Microbiol.">
        <title>The Global Catalogue of Microorganisms (GCM) 10K type strain sequencing project: providing services to taxonomists for standard genome sequencing and annotation.</title>
        <authorList>
            <consortium name="The Broad Institute Genomics Platform"/>
            <consortium name="The Broad Institute Genome Sequencing Center for Infectious Disease"/>
            <person name="Wu L."/>
            <person name="Ma J."/>
        </authorList>
    </citation>
    <scope>NUCLEOTIDE SEQUENCE [LARGE SCALE GENOMIC DNA]</scope>
    <source>
        <strain evidence="5">CGMCC 4.7680</strain>
    </source>
</reference>
<keyword evidence="2 4" id="KW-0808">Transferase</keyword>
<organism evidence="4 5">
    <name type="scientific">Amycolatopsis bullii</name>
    <dbReference type="NCBI Taxonomy" id="941987"/>
    <lineage>
        <taxon>Bacteria</taxon>
        <taxon>Bacillati</taxon>
        <taxon>Actinomycetota</taxon>
        <taxon>Actinomycetes</taxon>
        <taxon>Pseudonocardiales</taxon>
        <taxon>Pseudonocardiaceae</taxon>
        <taxon>Amycolatopsis</taxon>
    </lineage>
</organism>
<protein>
    <submittedName>
        <fullName evidence="4">Glycosyl transferase</fullName>
    </submittedName>
</protein>
<evidence type="ECO:0000259" key="3">
    <source>
        <dbReference type="Pfam" id="PF06722"/>
    </source>
</evidence>
<dbReference type="SUPFAM" id="SSF53756">
    <property type="entry name" value="UDP-Glycosyltransferase/glycogen phosphorylase"/>
    <property type="match status" value="1"/>
</dbReference>
<dbReference type="InterPro" id="IPR050426">
    <property type="entry name" value="Glycosyltransferase_28"/>
</dbReference>
<evidence type="ECO:0000256" key="1">
    <source>
        <dbReference type="ARBA" id="ARBA00009995"/>
    </source>
</evidence>
<name>A0ABQ3KRM0_9PSEU</name>